<dbReference type="InterPro" id="IPR022477">
    <property type="entry name" value="Spore_YqfC"/>
</dbReference>
<dbReference type="Pfam" id="PF07873">
    <property type="entry name" value="YabP"/>
    <property type="match status" value="1"/>
</dbReference>
<gene>
    <name evidence="1" type="ORF">BBF96_07030</name>
</gene>
<evidence type="ECO:0000313" key="2">
    <source>
        <dbReference type="Proteomes" id="UP000267250"/>
    </source>
</evidence>
<evidence type="ECO:0000313" key="1">
    <source>
        <dbReference type="EMBL" id="AZR73158.1"/>
    </source>
</evidence>
<proteinExistence type="predicted"/>
<dbReference type="InterPro" id="IPR022476">
    <property type="entry name" value="Spore_YabP/YqfC"/>
</dbReference>
<organism evidence="1 2">
    <name type="scientific">Anoxybacter fermentans</name>
    <dbReference type="NCBI Taxonomy" id="1323375"/>
    <lineage>
        <taxon>Bacteria</taxon>
        <taxon>Bacillati</taxon>
        <taxon>Bacillota</taxon>
        <taxon>Clostridia</taxon>
        <taxon>Halanaerobiales</taxon>
        <taxon>Anoxybacter</taxon>
    </lineage>
</organism>
<dbReference type="OrthoDB" id="2989236at2"/>
<dbReference type="KEGG" id="aft:BBF96_07030"/>
<dbReference type="RefSeq" id="WP_127016492.1">
    <property type="nucleotide sequence ID" value="NZ_CP016379.1"/>
</dbReference>
<dbReference type="NCBIfam" id="TIGR02856">
    <property type="entry name" value="spore_yqfC"/>
    <property type="match status" value="1"/>
</dbReference>
<dbReference type="EMBL" id="CP016379">
    <property type="protein sequence ID" value="AZR73158.1"/>
    <property type="molecule type" value="Genomic_DNA"/>
</dbReference>
<sequence>MGIKKRFTDRFINTFGLPPEVILKLPLIMMVGGKSLILENHRGVLEYGRERIRIRLQKGEILLIGRNLVIESISDEEIQIRGEITGLSLGEEVIQA</sequence>
<keyword evidence="2" id="KW-1185">Reference proteome</keyword>
<dbReference type="AlphaFoldDB" id="A0A3S9SY42"/>
<name>A0A3S9SY42_9FIRM</name>
<accession>A0A3S9SY42</accession>
<dbReference type="Proteomes" id="UP000267250">
    <property type="component" value="Chromosome"/>
</dbReference>
<protein>
    <submittedName>
        <fullName evidence="1">Sporulation protein YqfC</fullName>
    </submittedName>
</protein>
<reference evidence="1 2" key="1">
    <citation type="submission" date="2016-07" db="EMBL/GenBank/DDBJ databases">
        <title>Genome and transcriptome analysis of iron-reducing fermentative bacteria Anoxybacter fermentans.</title>
        <authorList>
            <person name="Zeng X."/>
            <person name="Shao Z."/>
        </authorList>
    </citation>
    <scope>NUCLEOTIDE SEQUENCE [LARGE SCALE GENOMIC DNA]</scope>
    <source>
        <strain evidence="1 2">DY22613</strain>
    </source>
</reference>